<protein>
    <submittedName>
        <fullName evidence="2">Protein deglycase</fullName>
    </submittedName>
</protein>
<dbReference type="PANTHER" id="PTHR48094">
    <property type="entry name" value="PROTEIN/NUCLEIC ACID DEGLYCASE DJ-1-RELATED"/>
    <property type="match status" value="1"/>
</dbReference>
<dbReference type="InterPro" id="IPR050325">
    <property type="entry name" value="Prot/Nucl_acid_deglycase"/>
</dbReference>
<evidence type="ECO:0000313" key="2">
    <source>
        <dbReference type="EMBL" id="MEO1772099.1"/>
    </source>
</evidence>
<dbReference type="InterPro" id="IPR029062">
    <property type="entry name" value="Class_I_gatase-like"/>
</dbReference>
<evidence type="ECO:0000313" key="3">
    <source>
        <dbReference type="Proteomes" id="UP000664357"/>
    </source>
</evidence>
<organism evidence="2 3">
    <name type="scientific">Candidatus Enterococcus ferrettii</name>
    <dbReference type="NCBI Taxonomy" id="2815324"/>
    <lineage>
        <taxon>Bacteria</taxon>
        <taxon>Bacillati</taxon>
        <taxon>Bacillota</taxon>
        <taxon>Bacilli</taxon>
        <taxon>Lactobacillales</taxon>
        <taxon>Enterococcaceae</taxon>
        <taxon>Enterococcus</taxon>
    </lineage>
</organism>
<keyword evidence="3" id="KW-1185">Reference proteome</keyword>
<dbReference type="RefSeq" id="WP_207704090.1">
    <property type="nucleotide sequence ID" value="NZ_JAFREL020000004.1"/>
</dbReference>
<dbReference type="PANTHER" id="PTHR48094:SF5">
    <property type="entry name" value="PROTEIN DJ-1 HOMOLOG"/>
    <property type="match status" value="1"/>
</dbReference>
<comment type="caution">
    <text evidence="2">The sequence shown here is derived from an EMBL/GenBank/DDBJ whole genome shotgun (WGS) entry which is preliminary data.</text>
</comment>
<evidence type="ECO:0000259" key="1">
    <source>
        <dbReference type="Pfam" id="PF01965"/>
    </source>
</evidence>
<dbReference type="Gene3D" id="3.40.50.880">
    <property type="match status" value="1"/>
</dbReference>
<dbReference type="InterPro" id="IPR002818">
    <property type="entry name" value="DJ-1/PfpI"/>
</dbReference>
<dbReference type="EMBL" id="JAFREL020000004">
    <property type="protein sequence ID" value="MEO1772099.1"/>
    <property type="molecule type" value="Genomic_DNA"/>
</dbReference>
<dbReference type="Proteomes" id="UP000664357">
    <property type="component" value="Unassembled WGS sequence"/>
</dbReference>
<name>A0ABV0EU03_9ENTE</name>
<reference evidence="2 3" key="2">
    <citation type="submission" date="2024-02" db="EMBL/GenBank/DDBJ databases">
        <title>The Genome Sequence of Enterococcus sp. DIV0159.</title>
        <authorList>
            <person name="Earl A."/>
            <person name="Manson A."/>
            <person name="Gilmore M."/>
            <person name="Sanders J."/>
            <person name="Shea T."/>
            <person name="Howe W."/>
            <person name="Livny J."/>
            <person name="Cuomo C."/>
            <person name="Neafsey D."/>
            <person name="Birren B."/>
        </authorList>
    </citation>
    <scope>NUCLEOTIDE SEQUENCE [LARGE SCALE GENOMIC DNA]</scope>
    <source>
        <strain evidence="2 3">665A</strain>
    </source>
</reference>
<sequence>MTKTLLLLANGFEAYEASVFTDVLGWNLYEGDRSTELVSGGLHSELTCTWGPKWIPDVLLDEIQLDSYDALAIPGGFEEAGFYTDAFNERFLTVIRYFAGAGKPIASICVAALSVAKSGVLSGKKATTYTYPGNPRQDQLAAFGVEVQHGQSIVQEGNIVTSSSPATALEVAFWLLEQLTNQENVQQVKRRMGF</sequence>
<dbReference type="Pfam" id="PF01965">
    <property type="entry name" value="DJ-1_PfpI"/>
    <property type="match status" value="1"/>
</dbReference>
<feature type="domain" description="DJ-1/PfpI" evidence="1">
    <location>
        <begin position="3"/>
        <end position="178"/>
    </location>
</feature>
<accession>A0ABV0EU03</accession>
<proteinExistence type="predicted"/>
<dbReference type="CDD" id="cd03135">
    <property type="entry name" value="GATase1_DJ-1"/>
    <property type="match status" value="1"/>
</dbReference>
<reference evidence="2 3" key="1">
    <citation type="submission" date="2021-03" db="EMBL/GenBank/DDBJ databases">
        <authorList>
            <person name="Gilmore M.S."/>
            <person name="Schwartzman J."/>
            <person name="Van Tyne D."/>
            <person name="Martin M."/>
            <person name="Earl A.M."/>
            <person name="Manson A.L."/>
            <person name="Straub T."/>
            <person name="Salamzade R."/>
            <person name="Saavedra J."/>
            <person name="Lebreton F."/>
            <person name="Prichula J."/>
            <person name="Schaufler K."/>
            <person name="Gaca A."/>
            <person name="Sgardioli B."/>
            <person name="Wagenaar J."/>
            <person name="Strong T."/>
        </authorList>
    </citation>
    <scope>NUCLEOTIDE SEQUENCE [LARGE SCALE GENOMIC DNA]</scope>
    <source>
        <strain evidence="2 3">665A</strain>
    </source>
</reference>
<dbReference type="SUPFAM" id="SSF52317">
    <property type="entry name" value="Class I glutamine amidotransferase-like"/>
    <property type="match status" value="1"/>
</dbReference>
<gene>
    <name evidence="2" type="ORF">JZO67_004081</name>
</gene>